<reference evidence="1 2" key="1">
    <citation type="submission" date="2016-03" db="EMBL/GenBank/DDBJ databases">
        <title>Characterization of pf16 and phiPMW: Two novel phages infecting Pseudomonas putida PpG1.</title>
        <authorList>
            <person name="Magill D.J."/>
            <person name="Krylov V.N."/>
            <person name="Allen C.C.R."/>
            <person name="McGrath J.W."/>
            <person name="Quinn J.P."/>
            <person name="Kulakov L.A."/>
        </authorList>
    </citation>
    <scope>NUCLEOTIDE SEQUENCE [LARGE SCALE GENOMIC DNA]</scope>
</reference>
<organism evidence="1 2">
    <name type="scientific">Pseudomonas phage phiPMW</name>
    <dbReference type="NCBI Taxonomy" id="1815582"/>
    <lineage>
        <taxon>Viruses</taxon>
        <taxon>Duplodnaviria</taxon>
        <taxon>Heunggongvirae</taxon>
        <taxon>Uroviricota</taxon>
        <taxon>Caudoviricetes</taxon>
        <taxon>Plaisancevirus</taxon>
        <taxon>Plaisancevirus PMW</taxon>
    </lineage>
</organism>
<accession>A0A1S5R1M6</accession>
<proteinExistence type="predicted"/>
<dbReference type="EMBL" id="KU862660">
    <property type="protein sequence ID" value="ANA49307.1"/>
    <property type="molecule type" value="Genomic_DNA"/>
</dbReference>
<dbReference type="Proteomes" id="UP000223738">
    <property type="component" value="Segment"/>
</dbReference>
<gene>
    <name evidence="1" type="ORF">PMW_182</name>
</gene>
<sequence>MTTCIKDVEEHLKGLTHEELVDKLLTQFERLGQMKGNFQFGQPSGMVSTITIESMMTCISDQFEGVW</sequence>
<evidence type="ECO:0000313" key="1">
    <source>
        <dbReference type="EMBL" id="ANA49307.1"/>
    </source>
</evidence>
<evidence type="ECO:0000313" key="2">
    <source>
        <dbReference type="Proteomes" id="UP000223738"/>
    </source>
</evidence>
<name>A0A1S5R1M6_9CAUD</name>
<protein>
    <submittedName>
        <fullName evidence="1">Uncharacterized protein</fullName>
    </submittedName>
</protein>
<keyword evidence="2" id="KW-1185">Reference proteome</keyword>